<sequence>MKTVLRRLIAGIIINPLKEDEVFCVGPRNVSSDGAEARRRLRECEGLVDALLHALQSAVGKKDTDNKGGRAGLAFEEKGKRKERWALLREGWRKGEREREEEREGERVGKQEEKKNECERGGREGQRREWRKEVKGREGGRKRRKKKERGKGGEEMKRREGRGREGRKERKKLKGGREGRKE</sequence>
<name>V8NVW1_OPHHA</name>
<protein>
    <submittedName>
        <fullName evidence="3">Armadillo repeat protein deleted in velo-cardio-facial syndrome</fullName>
    </submittedName>
</protein>
<feature type="region of interest" description="Disordered" evidence="2">
    <location>
        <begin position="58"/>
        <end position="79"/>
    </location>
</feature>
<gene>
    <name evidence="3" type="primary">ARVCF</name>
    <name evidence="3" type="ORF">L345_08545</name>
</gene>
<dbReference type="PANTHER" id="PTHR10372:SF5">
    <property type="entry name" value="SPLICING REGULATOR ARVCF"/>
    <property type="match status" value="1"/>
</dbReference>
<evidence type="ECO:0000313" key="3">
    <source>
        <dbReference type="EMBL" id="ETE65687.1"/>
    </source>
</evidence>
<feature type="compositionally biased region" description="Basic and acidic residues" evidence="2">
    <location>
        <begin position="150"/>
        <end position="168"/>
    </location>
</feature>
<feature type="compositionally biased region" description="Basic residues" evidence="2">
    <location>
        <begin position="140"/>
        <end position="149"/>
    </location>
</feature>
<dbReference type="InterPro" id="IPR028435">
    <property type="entry name" value="Plakophilin/d_Catenin"/>
</dbReference>
<dbReference type="InterPro" id="IPR011989">
    <property type="entry name" value="ARM-like"/>
</dbReference>
<dbReference type="EMBL" id="AZIM01001819">
    <property type="protein sequence ID" value="ETE65687.1"/>
    <property type="molecule type" value="Genomic_DNA"/>
</dbReference>
<keyword evidence="4" id="KW-1185">Reference proteome</keyword>
<comment type="caution">
    <text evidence="3">The sequence shown here is derived from an EMBL/GenBank/DDBJ whole genome shotgun (WGS) entry which is preliminary data.</text>
</comment>
<dbReference type="PANTHER" id="PTHR10372">
    <property type="entry name" value="PLAKOPHILLIN-RELATED"/>
    <property type="match status" value="1"/>
</dbReference>
<feature type="non-terminal residue" evidence="3">
    <location>
        <position position="1"/>
    </location>
</feature>
<accession>V8NVW1</accession>
<evidence type="ECO:0000256" key="1">
    <source>
        <dbReference type="ARBA" id="ARBA00022737"/>
    </source>
</evidence>
<organism evidence="3 4">
    <name type="scientific">Ophiophagus hannah</name>
    <name type="common">King cobra</name>
    <name type="synonym">Naja hannah</name>
    <dbReference type="NCBI Taxonomy" id="8665"/>
    <lineage>
        <taxon>Eukaryota</taxon>
        <taxon>Metazoa</taxon>
        <taxon>Chordata</taxon>
        <taxon>Craniata</taxon>
        <taxon>Vertebrata</taxon>
        <taxon>Euteleostomi</taxon>
        <taxon>Lepidosauria</taxon>
        <taxon>Squamata</taxon>
        <taxon>Bifurcata</taxon>
        <taxon>Unidentata</taxon>
        <taxon>Episquamata</taxon>
        <taxon>Toxicofera</taxon>
        <taxon>Serpentes</taxon>
        <taxon>Colubroidea</taxon>
        <taxon>Elapidae</taxon>
        <taxon>Elapinae</taxon>
        <taxon>Ophiophagus</taxon>
    </lineage>
</organism>
<dbReference type="AlphaFoldDB" id="V8NVW1"/>
<dbReference type="GO" id="GO:0005912">
    <property type="term" value="C:adherens junction"/>
    <property type="evidence" value="ECO:0007669"/>
    <property type="project" value="TreeGrafter"/>
</dbReference>
<keyword evidence="1" id="KW-0677">Repeat</keyword>
<dbReference type="GO" id="GO:0098609">
    <property type="term" value="P:cell-cell adhesion"/>
    <property type="evidence" value="ECO:0007669"/>
    <property type="project" value="InterPro"/>
</dbReference>
<dbReference type="GO" id="GO:0005634">
    <property type="term" value="C:nucleus"/>
    <property type="evidence" value="ECO:0007669"/>
    <property type="project" value="TreeGrafter"/>
</dbReference>
<dbReference type="OrthoDB" id="3245100at2759"/>
<feature type="region of interest" description="Disordered" evidence="2">
    <location>
        <begin position="93"/>
        <end position="182"/>
    </location>
</feature>
<proteinExistence type="predicted"/>
<reference evidence="3 4" key="1">
    <citation type="journal article" date="2013" name="Proc. Natl. Acad. Sci. U.S.A.">
        <title>The king cobra genome reveals dynamic gene evolution and adaptation in the snake venom system.</title>
        <authorList>
            <person name="Vonk F.J."/>
            <person name="Casewell N.R."/>
            <person name="Henkel C.V."/>
            <person name="Heimberg A.M."/>
            <person name="Jansen H.J."/>
            <person name="McCleary R.J."/>
            <person name="Kerkkamp H.M."/>
            <person name="Vos R.A."/>
            <person name="Guerreiro I."/>
            <person name="Calvete J.J."/>
            <person name="Wuster W."/>
            <person name="Woods A.E."/>
            <person name="Logan J.M."/>
            <person name="Harrison R.A."/>
            <person name="Castoe T.A."/>
            <person name="de Koning A.P."/>
            <person name="Pollock D.D."/>
            <person name="Yandell M."/>
            <person name="Calderon D."/>
            <person name="Renjifo C."/>
            <person name="Currier R.B."/>
            <person name="Salgado D."/>
            <person name="Pla D."/>
            <person name="Sanz L."/>
            <person name="Hyder A.S."/>
            <person name="Ribeiro J.M."/>
            <person name="Arntzen J.W."/>
            <person name="van den Thillart G.E."/>
            <person name="Boetzer M."/>
            <person name="Pirovano W."/>
            <person name="Dirks R.P."/>
            <person name="Spaink H.P."/>
            <person name="Duboule D."/>
            <person name="McGlinn E."/>
            <person name="Kini R.M."/>
            <person name="Richardson M.K."/>
        </authorList>
    </citation>
    <scope>NUCLEOTIDE SEQUENCE</scope>
    <source>
        <tissue evidence="3">Blood</tissue>
    </source>
</reference>
<dbReference type="Proteomes" id="UP000018936">
    <property type="component" value="Unassembled WGS sequence"/>
</dbReference>
<feature type="compositionally biased region" description="Basic and acidic residues" evidence="2">
    <location>
        <begin position="93"/>
        <end position="139"/>
    </location>
</feature>
<dbReference type="Gene3D" id="1.25.10.10">
    <property type="entry name" value="Leucine-rich Repeat Variant"/>
    <property type="match status" value="1"/>
</dbReference>
<evidence type="ECO:0000313" key="4">
    <source>
        <dbReference type="Proteomes" id="UP000018936"/>
    </source>
</evidence>
<dbReference type="GO" id="GO:0005886">
    <property type="term" value="C:plasma membrane"/>
    <property type="evidence" value="ECO:0007669"/>
    <property type="project" value="TreeGrafter"/>
</dbReference>
<dbReference type="GO" id="GO:0005737">
    <property type="term" value="C:cytoplasm"/>
    <property type="evidence" value="ECO:0007669"/>
    <property type="project" value="TreeGrafter"/>
</dbReference>
<evidence type="ECO:0000256" key="2">
    <source>
        <dbReference type="SAM" id="MobiDB-lite"/>
    </source>
</evidence>